<sequence>MRQMEVLRQAVLACKLYDVVKVQLHSYGLVPALRDIEMPLVHVLARMESVGMGLDLHSLLVQRLPLRRWLAKLEARAYKHAGMQIVLTSAQQVSQLLYKQLKIPVPTIATKYKSGDYSVNKDDLEEIRDAHPVVPIIQEHRRISKQLSLLQGLVDQVCQVDAHARATAEACAAMLAVIHVDPVCQMDAHARATAKACAAMLAGQSCSWLAHVCGLVGYVCAYRQMPELVGLARYAACAVRLKTGCGWLSTLCV</sequence>
<dbReference type="PANTHER" id="PTHR10133:SF62">
    <property type="entry name" value="DNA POLYMERASE THETA"/>
    <property type="match status" value="1"/>
</dbReference>
<keyword evidence="3" id="KW-1185">Reference proteome</keyword>
<dbReference type="Pfam" id="PF00476">
    <property type="entry name" value="DNA_pol_A"/>
    <property type="match status" value="1"/>
</dbReference>
<dbReference type="InterPro" id="IPR001098">
    <property type="entry name" value="DNA-dir_DNA_pol_A_palm_dom"/>
</dbReference>
<gene>
    <name evidence="2" type="ORF">DUNSADRAFT_2361</name>
</gene>
<dbReference type="InterPro" id="IPR043502">
    <property type="entry name" value="DNA/RNA_pol_sf"/>
</dbReference>
<name>A0ABQ7FWI8_DUNSA</name>
<evidence type="ECO:0000313" key="3">
    <source>
        <dbReference type="Proteomes" id="UP000815325"/>
    </source>
</evidence>
<dbReference type="Gene3D" id="1.20.1060.10">
    <property type="entry name" value="Taq DNA Polymerase, Chain T, domain 4"/>
    <property type="match status" value="1"/>
</dbReference>
<dbReference type="InterPro" id="IPR036397">
    <property type="entry name" value="RNaseH_sf"/>
</dbReference>
<reference evidence="2" key="1">
    <citation type="submission" date="2017-08" db="EMBL/GenBank/DDBJ databases">
        <authorList>
            <person name="Polle J.E."/>
            <person name="Barry K."/>
            <person name="Cushman J."/>
            <person name="Schmutz J."/>
            <person name="Tran D."/>
            <person name="Hathwaick L.T."/>
            <person name="Yim W.C."/>
            <person name="Jenkins J."/>
            <person name="Mckie-Krisberg Z.M."/>
            <person name="Prochnik S."/>
            <person name="Lindquist E."/>
            <person name="Dockter R.B."/>
            <person name="Adam C."/>
            <person name="Molina H."/>
            <person name="Bunkerborg J."/>
            <person name="Jin E."/>
            <person name="Buchheim M."/>
            <person name="Magnuson J."/>
        </authorList>
    </citation>
    <scope>NUCLEOTIDE SEQUENCE</scope>
    <source>
        <strain evidence="2">CCAP 19/18</strain>
    </source>
</reference>
<evidence type="ECO:0000313" key="2">
    <source>
        <dbReference type="EMBL" id="KAF5826691.1"/>
    </source>
</evidence>
<proteinExistence type="predicted"/>
<dbReference type="InterPro" id="IPR002298">
    <property type="entry name" value="DNA_polymerase_A"/>
</dbReference>
<protein>
    <recommendedName>
        <fullName evidence="1">DNA-directed DNA polymerase family A palm domain-containing protein</fullName>
    </recommendedName>
</protein>
<dbReference type="EMBL" id="MU070767">
    <property type="protein sequence ID" value="KAF5826691.1"/>
    <property type="molecule type" value="Genomic_DNA"/>
</dbReference>
<dbReference type="Proteomes" id="UP000815325">
    <property type="component" value="Unassembled WGS sequence"/>
</dbReference>
<dbReference type="SUPFAM" id="SSF56672">
    <property type="entry name" value="DNA/RNA polymerases"/>
    <property type="match status" value="1"/>
</dbReference>
<evidence type="ECO:0000259" key="1">
    <source>
        <dbReference type="Pfam" id="PF00476"/>
    </source>
</evidence>
<accession>A0ABQ7FWI8</accession>
<organism evidence="2 3">
    <name type="scientific">Dunaliella salina</name>
    <name type="common">Green alga</name>
    <name type="synonym">Protococcus salinus</name>
    <dbReference type="NCBI Taxonomy" id="3046"/>
    <lineage>
        <taxon>Eukaryota</taxon>
        <taxon>Viridiplantae</taxon>
        <taxon>Chlorophyta</taxon>
        <taxon>core chlorophytes</taxon>
        <taxon>Chlorophyceae</taxon>
        <taxon>CS clade</taxon>
        <taxon>Chlamydomonadales</taxon>
        <taxon>Dunaliellaceae</taxon>
        <taxon>Dunaliella</taxon>
    </lineage>
</organism>
<dbReference type="Gene3D" id="3.30.420.10">
    <property type="entry name" value="Ribonuclease H-like superfamily/Ribonuclease H"/>
    <property type="match status" value="1"/>
</dbReference>
<dbReference type="PANTHER" id="PTHR10133">
    <property type="entry name" value="DNA POLYMERASE I"/>
    <property type="match status" value="1"/>
</dbReference>
<feature type="domain" description="DNA-directed DNA polymerase family A palm" evidence="1">
    <location>
        <begin position="66"/>
        <end position="160"/>
    </location>
</feature>
<comment type="caution">
    <text evidence="2">The sequence shown here is derived from an EMBL/GenBank/DDBJ whole genome shotgun (WGS) entry which is preliminary data.</text>
</comment>